<feature type="chain" id="PRO_5015411202" description="Lipocalin-like domain-containing protein" evidence="1">
    <location>
        <begin position="19"/>
        <end position="130"/>
    </location>
</feature>
<dbReference type="Proteomes" id="UP000244193">
    <property type="component" value="Chromosome"/>
</dbReference>
<evidence type="ECO:0000256" key="1">
    <source>
        <dbReference type="SAM" id="SignalP"/>
    </source>
</evidence>
<dbReference type="RefSeq" id="WP_108371747.1">
    <property type="nucleotide sequence ID" value="NZ_CP028811.1"/>
</dbReference>
<dbReference type="EMBL" id="CP028811">
    <property type="protein sequence ID" value="AWA30611.1"/>
    <property type="molecule type" value="Genomic_DNA"/>
</dbReference>
<gene>
    <name evidence="2" type="ORF">HYN48_11215</name>
</gene>
<keyword evidence="1" id="KW-0732">Signal</keyword>
<evidence type="ECO:0000313" key="2">
    <source>
        <dbReference type="EMBL" id="AWA30611.1"/>
    </source>
</evidence>
<dbReference type="AlphaFoldDB" id="A0A2S0RHK5"/>
<feature type="signal peptide" evidence="1">
    <location>
        <begin position="1"/>
        <end position="18"/>
    </location>
</feature>
<protein>
    <recommendedName>
        <fullName evidence="4">Lipocalin-like domain-containing protein</fullName>
    </recommendedName>
</protein>
<keyword evidence="3" id="KW-1185">Reference proteome</keyword>
<accession>A0A2S0RHK5</accession>
<organism evidence="2 3">
    <name type="scientific">Flavobacterium magnum</name>
    <dbReference type="NCBI Taxonomy" id="2162713"/>
    <lineage>
        <taxon>Bacteria</taxon>
        <taxon>Pseudomonadati</taxon>
        <taxon>Bacteroidota</taxon>
        <taxon>Flavobacteriia</taxon>
        <taxon>Flavobacteriales</taxon>
        <taxon>Flavobacteriaceae</taxon>
        <taxon>Flavobacterium</taxon>
    </lineage>
</organism>
<reference evidence="2 3" key="1">
    <citation type="submission" date="2018-04" db="EMBL/GenBank/DDBJ databases">
        <title>Genome sequencing of Flavobacterium sp. HYN0048.</title>
        <authorList>
            <person name="Yi H."/>
            <person name="Baek C."/>
        </authorList>
    </citation>
    <scope>NUCLEOTIDE SEQUENCE [LARGE SCALE GENOMIC DNA]</scope>
    <source>
        <strain evidence="2 3">HYN0048</strain>
    </source>
</reference>
<dbReference type="OrthoDB" id="9849571at2"/>
<proteinExistence type="predicted"/>
<name>A0A2S0RHK5_9FLAO</name>
<evidence type="ECO:0008006" key="4">
    <source>
        <dbReference type="Google" id="ProtNLM"/>
    </source>
</evidence>
<sequence>MKKLLIIGIILCYCSNYAQNVTTIRKPKVTVFTGHYDSKNTAVGLGRMTLDIRQVKTVLTGELNYQDPARKNTTDYKISGYVQNDKGHIQLLKDNVALASAVVTLEDGIMTFTLNGENADIPKTLRLSKK</sequence>
<evidence type="ECO:0000313" key="3">
    <source>
        <dbReference type="Proteomes" id="UP000244193"/>
    </source>
</evidence>
<dbReference type="KEGG" id="fmg:HYN48_11215"/>